<evidence type="ECO:0000313" key="3">
    <source>
        <dbReference type="Proteomes" id="UP000054144"/>
    </source>
</evidence>
<dbReference type="Proteomes" id="UP000054144">
    <property type="component" value="Unassembled WGS sequence"/>
</dbReference>
<dbReference type="EMBL" id="KN881675">
    <property type="protein sequence ID" value="KIY50616.1"/>
    <property type="molecule type" value="Genomic_DNA"/>
</dbReference>
<gene>
    <name evidence="2" type="ORF">FISHEDRAFT_57417</name>
</gene>
<protein>
    <submittedName>
        <fullName evidence="2">Uncharacterized protein</fullName>
    </submittedName>
</protein>
<accession>A0A0D7AH40</accession>
<evidence type="ECO:0000313" key="2">
    <source>
        <dbReference type="EMBL" id="KIY50616.1"/>
    </source>
</evidence>
<feature type="region of interest" description="Disordered" evidence="1">
    <location>
        <begin position="16"/>
        <end position="44"/>
    </location>
</feature>
<organism evidence="2 3">
    <name type="scientific">Fistulina hepatica ATCC 64428</name>
    <dbReference type="NCBI Taxonomy" id="1128425"/>
    <lineage>
        <taxon>Eukaryota</taxon>
        <taxon>Fungi</taxon>
        <taxon>Dikarya</taxon>
        <taxon>Basidiomycota</taxon>
        <taxon>Agaricomycotina</taxon>
        <taxon>Agaricomycetes</taxon>
        <taxon>Agaricomycetidae</taxon>
        <taxon>Agaricales</taxon>
        <taxon>Fistulinaceae</taxon>
        <taxon>Fistulina</taxon>
    </lineage>
</organism>
<evidence type="ECO:0000256" key="1">
    <source>
        <dbReference type="SAM" id="MobiDB-lite"/>
    </source>
</evidence>
<keyword evidence="3" id="KW-1185">Reference proteome</keyword>
<sequence>MGRKVFIVGRWSRKAPSNVKCQSGGKKKAKKKRRVNSGESHTSREAAFPACLDGEGGYMPQAASLWSRINGKQRFLPAPDGERSPSLPQLNSKPGVGCTVRGKYLRVPINSPNSRIHQRLMIRASAERHLHSCSVEKDGGVCEMLRAHPLEERAADC</sequence>
<proteinExistence type="predicted"/>
<reference evidence="2 3" key="1">
    <citation type="journal article" date="2015" name="Fungal Genet. Biol.">
        <title>Evolution of novel wood decay mechanisms in Agaricales revealed by the genome sequences of Fistulina hepatica and Cylindrobasidium torrendii.</title>
        <authorList>
            <person name="Floudas D."/>
            <person name="Held B.W."/>
            <person name="Riley R."/>
            <person name="Nagy L.G."/>
            <person name="Koehler G."/>
            <person name="Ransdell A.S."/>
            <person name="Younus H."/>
            <person name="Chow J."/>
            <person name="Chiniquy J."/>
            <person name="Lipzen A."/>
            <person name="Tritt A."/>
            <person name="Sun H."/>
            <person name="Haridas S."/>
            <person name="LaButti K."/>
            <person name="Ohm R.A."/>
            <person name="Kues U."/>
            <person name="Blanchette R.A."/>
            <person name="Grigoriev I.V."/>
            <person name="Minto R.E."/>
            <person name="Hibbett D.S."/>
        </authorList>
    </citation>
    <scope>NUCLEOTIDE SEQUENCE [LARGE SCALE GENOMIC DNA]</scope>
    <source>
        <strain evidence="2 3">ATCC 64428</strain>
    </source>
</reference>
<feature type="compositionally biased region" description="Basic residues" evidence="1">
    <location>
        <begin position="25"/>
        <end position="35"/>
    </location>
</feature>
<dbReference type="AlphaFoldDB" id="A0A0D7AH40"/>
<name>A0A0D7AH40_9AGAR</name>